<keyword evidence="3 6" id="KW-0375">Hydrogen ion transport</keyword>
<dbReference type="Gene3D" id="3.30.70.1180">
    <property type="entry name" value="Vacuolar atp synthase subunit c, domain 1"/>
    <property type="match status" value="1"/>
</dbReference>
<dbReference type="Proteomes" id="UP000244722">
    <property type="component" value="Unassembled WGS sequence"/>
</dbReference>
<dbReference type="OrthoDB" id="6605928at2759"/>
<dbReference type="GO" id="GO:0000221">
    <property type="term" value="C:vacuolar proton-transporting V-type ATPase, V1 domain"/>
    <property type="evidence" value="ECO:0007669"/>
    <property type="project" value="TreeGrafter"/>
</dbReference>
<dbReference type="Gene3D" id="3.30.70.100">
    <property type="match status" value="1"/>
</dbReference>
<comment type="similarity">
    <text evidence="1 6">Belongs to the V-ATPase C subunit family.</text>
</comment>
<evidence type="ECO:0000313" key="8">
    <source>
        <dbReference type="Proteomes" id="UP000244722"/>
    </source>
</evidence>
<dbReference type="Pfam" id="PF03223">
    <property type="entry name" value="V-ATPase_C"/>
    <property type="match status" value="1"/>
</dbReference>
<comment type="subunit">
    <text evidence="6">V-ATPase is a heteromultimeric enzyme composed of a peripheral catalytic V1 complex (components A to H) attached to an integral membrane V0 proton pore complex.</text>
</comment>
<name>A0A2T6ZCC1_TUBBO</name>
<dbReference type="STRING" id="42251.A0A2T6ZCC1"/>
<dbReference type="PANTHER" id="PTHR10137">
    <property type="entry name" value="V-TYPE PROTON ATPASE SUBUNIT C"/>
    <property type="match status" value="1"/>
</dbReference>
<dbReference type="AlphaFoldDB" id="A0A2T6ZCC1"/>
<evidence type="ECO:0000256" key="6">
    <source>
        <dbReference type="RuleBase" id="RU364010"/>
    </source>
</evidence>
<dbReference type="InterPro" id="IPR036132">
    <property type="entry name" value="Vac_ATP_synth_c_sf"/>
</dbReference>
<dbReference type="Gene3D" id="1.20.1460.10">
    <property type="entry name" value="subunit c (vma5p) of the yeast v-atpase, domain 2"/>
    <property type="match status" value="1"/>
</dbReference>
<dbReference type="EMBL" id="NESQ01000409">
    <property type="protein sequence ID" value="PUU73140.1"/>
    <property type="molecule type" value="Genomic_DNA"/>
</dbReference>
<evidence type="ECO:0000313" key="7">
    <source>
        <dbReference type="EMBL" id="PUU73140.1"/>
    </source>
</evidence>
<dbReference type="InterPro" id="IPR004907">
    <property type="entry name" value="ATPase_V1-cplx_csu"/>
</dbReference>
<dbReference type="PANTHER" id="PTHR10137:SF0">
    <property type="entry name" value="V-TYPE PROTON ATPASE SUBUNIT C"/>
    <property type="match status" value="1"/>
</dbReference>
<comment type="caution">
    <text evidence="7">The sequence shown here is derived from an EMBL/GenBank/DDBJ whole genome shotgun (WGS) entry which is preliminary data.</text>
</comment>
<evidence type="ECO:0000256" key="4">
    <source>
        <dbReference type="ARBA" id="ARBA00023065"/>
    </source>
</evidence>
<keyword evidence="4 6" id="KW-0406">Ion transport</keyword>
<gene>
    <name evidence="7" type="ORF">B9Z19DRAFT_571270</name>
</gene>
<dbReference type="CDD" id="cd14785">
    <property type="entry name" value="V-ATPase_C"/>
    <property type="match status" value="1"/>
</dbReference>
<accession>A0A2T6ZCC1</accession>
<comment type="function">
    <text evidence="6">Subunit of the V1 complex of vacuolar(H+)-ATPase (V-ATPase), a multisubunit enzyme composed of a peripheral complex (V1) that hydrolyzes ATP and a membrane integral complex (V0) that translocates protons. V-ATPase is responsible for acidifying and maintaining the pH of intracellular compartments and in some cell types, is targeted to the plasma membrane, where it is responsible for acidifying the extracellular environment. Subunit C is necessary for the assembly of the catalytic sector of the enzyme and is likely to have a specific function in its catalytic activity.</text>
</comment>
<evidence type="ECO:0000256" key="5">
    <source>
        <dbReference type="ARBA" id="ARBA00053565"/>
    </source>
</evidence>
<proteinExistence type="inferred from homology"/>
<comment type="function">
    <text evidence="5">Subunit of the V1 complex of vacuolar(H+)-ATPase (V-ATPase), a multisubunit enzyme composed of a peripheral complex (V1) that hydrolyzes ATP and a membrane integral complex (V0) that translocates protons. V-ATPase is responsible for acidifying and maintaining the pH of intracellular compartments. Subunit C is necessary for the assembly of the catalytic sector of the enzyme and is likely to have a specific function in its catalytic activity. Reversibly leaves the enzyme after glucose depletion, causing the catalytic subcomplex V1 to detach from the V0 section.</text>
</comment>
<protein>
    <recommendedName>
        <fullName evidence="6">V-type proton ATPase subunit C</fullName>
    </recommendedName>
</protein>
<dbReference type="FunFam" id="3.30.70.100:FF:000002">
    <property type="entry name" value="V-type proton ATPase subunit C"/>
    <property type="match status" value="1"/>
</dbReference>
<keyword evidence="8" id="KW-1185">Reference proteome</keyword>
<dbReference type="GO" id="GO:0046961">
    <property type="term" value="F:proton-transporting ATPase activity, rotational mechanism"/>
    <property type="evidence" value="ECO:0007669"/>
    <property type="project" value="InterPro"/>
</dbReference>
<sequence length="389" mass="43429">MSGAKYLLLALPSSVARSNDPEDAFEALTSVISSSLNKNDASIHRFPIPEFKIGTLDALVLQADELAKLDANVEAAVVKVADVLKSVVGEENAEGHKTVNDRPVEDYLQGFSWNKVKYRSDKSIAQLLDSLHKEVISLDNDIKTKFTAYQQVKSNLVSVQRKQTGNLSTRSLATILKQSDFVPPSEYLQTQLIAVPKPLERDWLKSYETLSPMVVPRSSREIQRDSEFILYSCVIFKKYSGEFASKARAAKFTPREFAWSEGAAEEDEREARDVEAHERRLSGETLRLARTGYSDLFQAWVHVKALRVFVESVLRYGLPLEFVSAIIQTNPKNAKKIKAQLDAAYSYLGGNAFGRDKKGNIKDDVGDLGAGMLGDTEYSAYCYFEFDAI</sequence>
<dbReference type="SUPFAM" id="SSF118203">
    <property type="entry name" value="Vacuolar ATP synthase subunit C"/>
    <property type="match status" value="1"/>
</dbReference>
<reference evidence="7 8" key="1">
    <citation type="submission" date="2017-04" db="EMBL/GenBank/DDBJ databases">
        <title>Draft genome sequence of Tuber borchii Vittad., a whitish edible truffle.</title>
        <authorList>
            <consortium name="DOE Joint Genome Institute"/>
            <person name="Murat C."/>
            <person name="Kuo A."/>
            <person name="Barry K.W."/>
            <person name="Clum A."/>
            <person name="Dockter R.B."/>
            <person name="Fauchery L."/>
            <person name="Iotti M."/>
            <person name="Kohler A."/>
            <person name="Labutti K."/>
            <person name="Lindquist E.A."/>
            <person name="Lipzen A."/>
            <person name="Ohm R.A."/>
            <person name="Wang M."/>
            <person name="Grigoriev I.V."/>
            <person name="Zambonelli A."/>
            <person name="Martin F.M."/>
        </authorList>
    </citation>
    <scope>NUCLEOTIDE SEQUENCE [LARGE SCALE GENOMIC DNA]</scope>
    <source>
        <strain evidence="7 8">Tbo3840</strain>
    </source>
</reference>
<organism evidence="7 8">
    <name type="scientific">Tuber borchii</name>
    <name type="common">White truffle</name>
    <dbReference type="NCBI Taxonomy" id="42251"/>
    <lineage>
        <taxon>Eukaryota</taxon>
        <taxon>Fungi</taxon>
        <taxon>Dikarya</taxon>
        <taxon>Ascomycota</taxon>
        <taxon>Pezizomycotina</taxon>
        <taxon>Pezizomycetes</taxon>
        <taxon>Pezizales</taxon>
        <taxon>Tuberaceae</taxon>
        <taxon>Tuber</taxon>
    </lineage>
</organism>
<evidence type="ECO:0000256" key="1">
    <source>
        <dbReference type="ARBA" id="ARBA00006138"/>
    </source>
</evidence>
<evidence type="ECO:0000256" key="3">
    <source>
        <dbReference type="ARBA" id="ARBA00022781"/>
    </source>
</evidence>
<keyword evidence="2 6" id="KW-0813">Transport</keyword>
<evidence type="ECO:0000256" key="2">
    <source>
        <dbReference type="ARBA" id="ARBA00022448"/>
    </source>
</evidence>